<dbReference type="Gene3D" id="3.30.420.10">
    <property type="entry name" value="Ribonuclease H-like superfamily/Ribonuclease H"/>
    <property type="match status" value="1"/>
</dbReference>
<dbReference type="PROSITE" id="PS50994">
    <property type="entry name" value="INTEGRASE"/>
    <property type="match status" value="1"/>
</dbReference>
<dbReference type="PANTHER" id="PTHR37984:SF5">
    <property type="entry name" value="PROTEIN NYNRIN-LIKE"/>
    <property type="match status" value="1"/>
</dbReference>
<dbReference type="InterPro" id="IPR000477">
    <property type="entry name" value="RT_dom"/>
</dbReference>
<dbReference type="Proteomes" id="UP000765509">
    <property type="component" value="Unassembled WGS sequence"/>
</dbReference>
<dbReference type="InterPro" id="IPR001584">
    <property type="entry name" value="Integrase_cat-core"/>
</dbReference>
<protein>
    <recommendedName>
        <fullName evidence="2">Integrase catalytic domain-containing protein</fullName>
    </recommendedName>
</protein>
<gene>
    <name evidence="3" type="ORF">O181_094167</name>
</gene>
<feature type="domain" description="Integrase catalytic" evidence="2">
    <location>
        <begin position="241"/>
        <end position="334"/>
    </location>
</feature>
<evidence type="ECO:0000259" key="2">
    <source>
        <dbReference type="PROSITE" id="PS50994"/>
    </source>
</evidence>
<name>A0A9Q3PB82_9BASI</name>
<dbReference type="FunFam" id="3.30.70.270:FF:000003">
    <property type="entry name" value="Transposon Ty3-G Gag-Pol polyprotein"/>
    <property type="match status" value="1"/>
</dbReference>
<dbReference type="InterPro" id="IPR041588">
    <property type="entry name" value="Integrase_H2C2"/>
</dbReference>
<dbReference type="Pfam" id="PF17921">
    <property type="entry name" value="Integrase_H2C2"/>
    <property type="match status" value="1"/>
</dbReference>
<dbReference type="AlphaFoldDB" id="A0A9Q3PB82"/>
<comment type="caution">
    <text evidence="3">The sequence shown here is derived from an EMBL/GenBank/DDBJ whole genome shotgun (WGS) entry which is preliminary data.</text>
</comment>
<keyword evidence="4" id="KW-1185">Reference proteome</keyword>
<dbReference type="EMBL" id="AVOT02061138">
    <property type="protein sequence ID" value="MBW0554452.1"/>
    <property type="molecule type" value="Genomic_DNA"/>
</dbReference>
<organism evidence="3 4">
    <name type="scientific">Austropuccinia psidii MF-1</name>
    <dbReference type="NCBI Taxonomy" id="1389203"/>
    <lineage>
        <taxon>Eukaryota</taxon>
        <taxon>Fungi</taxon>
        <taxon>Dikarya</taxon>
        <taxon>Basidiomycota</taxon>
        <taxon>Pucciniomycotina</taxon>
        <taxon>Pucciniomycetes</taxon>
        <taxon>Pucciniales</taxon>
        <taxon>Sphaerophragmiaceae</taxon>
        <taxon>Austropuccinia</taxon>
    </lineage>
</organism>
<proteinExistence type="predicted"/>
<sequence length="369" mass="42893">MNQILNVFNGSSNFSKIYLHGAYNLLRIKEGDEHLTAFRTEYGSFDYLVMLFGLTNAPASSQNLVNDTFQDLLHVYVVVCLDEIIVFSKSKEEHVAHVSTVLSRLRANNLFAKVSKCLFQVSSVEYLGYVVSSEGLNMDQAKLSILRKRHDSPLASQSGQEKTLKLVKRDFHWSSMTKVIKDHVTSCQLCSRNKNIHHKKFGLLKPLPIPNDSQKWPFLFQQCLQSLHYIWPSYSSRIVFQSIVIDRGPLFVSFFWTNLCQQLKISRDLSTAYNPETDGQTERVNQILEQYLCMYVSYHQDDWNTWFPLAEFSYNNSDHSSTKQLPFFLFMEEIHNSIEFTSLKTILLEIYQQKSNQYSKMSRENLKLP</sequence>
<keyword evidence="1" id="KW-0694">RNA-binding</keyword>
<dbReference type="InterPro" id="IPR043502">
    <property type="entry name" value="DNA/RNA_pol_sf"/>
</dbReference>
<dbReference type="SUPFAM" id="SSF56672">
    <property type="entry name" value="DNA/RNA polymerases"/>
    <property type="match status" value="1"/>
</dbReference>
<dbReference type="InterPro" id="IPR043128">
    <property type="entry name" value="Rev_trsase/Diguanyl_cyclase"/>
</dbReference>
<evidence type="ECO:0000313" key="4">
    <source>
        <dbReference type="Proteomes" id="UP000765509"/>
    </source>
</evidence>
<dbReference type="GO" id="GO:0005634">
    <property type="term" value="C:nucleus"/>
    <property type="evidence" value="ECO:0007669"/>
    <property type="project" value="UniProtKB-ARBA"/>
</dbReference>
<dbReference type="InterPro" id="IPR012337">
    <property type="entry name" value="RNaseH-like_sf"/>
</dbReference>
<evidence type="ECO:0000313" key="3">
    <source>
        <dbReference type="EMBL" id="MBW0554452.1"/>
    </source>
</evidence>
<evidence type="ECO:0000256" key="1">
    <source>
        <dbReference type="ARBA" id="ARBA00022884"/>
    </source>
</evidence>
<reference evidence="3" key="1">
    <citation type="submission" date="2021-03" db="EMBL/GenBank/DDBJ databases">
        <title>Draft genome sequence of rust myrtle Austropuccinia psidii MF-1, a brazilian biotype.</title>
        <authorList>
            <person name="Quecine M.C."/>
            <person name="Pachon D.M.R."/>
            <person name="Bonatelli M.L."/>
            <person name="Correr F.H."/>
            <person name="Franceschini L.M."/>
            <person name="Leite T.F."/>
            <person name="Margarido G.R.A."/>
            <person name="Almeida C.A."/>
            <person name="Ferrarezi J.A."/>
            <person name="Labate C.A."/>
        </authorList>
    </citation>
    <scope>NUCLEOTIDE SEQUENCE</scope>
    <source>
        <strain evidence="3">MF-1</strain>
    </source>
</reference>
<dbReference type="GO" id="GO:0015074">
    <property type="term" value="P:DNA integration"/>
    <property type="evidence" value="ECO:0007669"/>
    <property type="project" value="InterPro"/>
</dbReference>
<dbReference type="PANTHER" id="PTHR37984">
    <property type="entry name" value="PROTEIN CBG26694"/>
    <property type="match status" value="1"/>
</dbReference>
<dbReference type="InterPro" id="IPR050951">
    <property type="entry name" value="Retrovirus_Pol_polyprotein"/>
</dbReference>
<dbReference type="Gene3D" id="3.30.70.270">
    <property type="match status" value="1"/>
</dbReference>
<dbReference type="Pfam" id="PF00078">
    <property type="entry name" value="RVT_1"/>
    <property type="match status" value="1"/>
</dbReference>
<dbReference type="Gene3D" id="3.10.10.10">
    <property type="entry name" value="HIV Type 1 Reverse Transcriptase, subunit A, domain 1"/>
    <property type="match status" value="1"/>
</dbReference>
<dbReference type="CDD" id="cd01647">
    <property type="entry name" value="RT_LTR"/>
    <property type="match status" value="1"/>
</dbReference>
<dbReference type="GO" id="GO:0003723">
    <property type="term" value="F:RNA binding"/>
    <property type="evidence" value="ECO:0007669"/>
    <property type="project" value="UniProtKB-KW"/>
</dbReference>
<dbReference type="InterPro" id="IPR036397">
    <property type="entry name" value="RNaseH_sf"/>
</dbReference>
<dbReference type="SUPFAM" id="SSF53098">
    <property type="entry name" value="Ribonuclease H-like"/>
    <property type="match status" value="1"/>
</dbReference>
<dbReference type="OrthoDB" id="2505288at2759"/>
<accession>A0A9Q3PB82</accession>